<dbReference type="PANTHER" id="PTHR10517:SF14">
    <property type="entry name" value="FOLATE RECEPTOR 1-RELATED"/>
    <property type="match status" value="1"/>
</dbReference>
<dbReference type="InterPro" id="IPR018143">
    <property type="entry name" value="Folate_rcpt-like"/>
</dbReference>
<accession>F7BPH5</accession>
<dbReference type="STRING" id="7719.ENSCINP00000022914"/>
<dbReference type="PANTHER" id="PTHR10517">
    <property type="entry name" value="FOLATE RECEPTOR"/>
    <property type="match status" value="1"/>
</dbReference>
<reference evidence="6" key="3">
    <citation type="submission" date="2025-08" db="UniProtKB">
        <authorList>
            <consortium name="Ensembl"/>
        </authorList>
    </citation>
    <scope>IDENTIFICATION</scope>
</reference>
<name>F7BPH5_CIOIN</name>
<keyword evidence="3" id="KW-1015">Disulfide bond</keyword>
<keyword evidence="7" id="KW-1185">Reference proteome</keyword>
<protein>
    <submittedName>
        <fullName evidence="6">Folate receptor gamma-like</fullName>
    </submittedName>
</protein>
<dbReference type="GeneTree" id="ENSGT00950000183144"/>
<feature type="signal peptide" evidence="4">
    <location>
        <begin position="1"/>
        <end position="25"/>
    </location>
</feature>
<reference evidence="6" key="2">
    <citation type="journal article" date="2008" name="Genome Biol.">
        <title>Improved genome assembly and evidence-based global gene model set for the chordate Ciona intestinalis: new insight into intron and operon populations.</title>
        <authorList>
            <person name="Satou Y."/>
            <person name="Mineta K."/>
            <person name="Ogasawara M."/>
            <person name="Sasakura Y."/>
            <person name="Shoguchi E."/>
            <person name="Ueno K."/>
            <person name="Yamada L."/>
            <person name="Matsumoto J."/>
            <person name="Wasserscheid J."/>
            <person name="Dewar K."/>
            <person name="Wiley G.B."/>
            <person name="Macmil S.L."/>
            <person name="Roe B.A."/>
            <person name="Zeller R.W."/>
            <person name="Hastings K.E."/>
            <person name="Lemaire P."/>
            <person name="Lindquist E."/>
            <person name="Endo T."/>
            <person name="Hotta K."/>
            <person name="Inaba K."/>
        </authorList>
    </citation>
    <scope>NUCLEOTIDE SEQUENCE [LARGE SCALE GENOMIC DNA]</scope>
    <source>
        <strain evidence="6">wild type</strain>
    </source>
</reference>
<dbReference type="GO" id="GO:0009897">
    <property type="term" value="C:external side of plasma membrane"/>
    <property type="evidence" value="ECO:0000318"/>
    <property type="project" value="GO_Central"/>
</dbReference>
<dbReference type="EMBL" id="EAAA01002158">
    <property type="status" value="NOT_ANNOTATED_CDS"/>
    <property type="molecule type" value="Genomic_DNA"/>
</dbReference>
<dbReference type="Ensembl" id="ENSCINT00000023160.1">
    <property type="protein sequence ID" value="ENSCINP00000022914.1"/>
    <property type="gene ID" value="ENSCING00000012209.1"/>
</dbReference>
<dbReference type="InParanoid" id="F7BPH5"/>
<evidence type="ECO:0000313" key="7">
    <source>
        <dbReference type="Proteomes" id="UP000008144"/>
    </source>
</evidence>
<dbReference type="Proteomes" id="UP000008144">
    <property type="component" value="Chromosome 5"/>
</dbReference>
<feature type="domain" description="Folate receptor-like" evidence="5">
    <location>
        <begin position="32"/>
        <end position="205"/>
    </location>
</feature>
<proteinExistence type="inferred from homology"/>
<dbReference type="InterPro" id="IPR004269">
    <property type="entry name" value="Folate_rcpt"/>
</dbReference>
<keyword evidence="2 4" id="KW-0732">Signal</keyword>
<organism evidence="6 7">
    <name type="scientific">Ciona intestinalis</name>
    <name type="common">Transparent sea squirt</name>
    <name type="synonym">Ascidia intestinalis</name>
    <dbReference type="NCBI Taxonomy" id="7719"/>
    <lineage>
        <taxon>Eukaryota</taxon>
        <taxon>Metazoa</taxon>
        <taxon>Chordata</taxon>
        <taxon>Tunicata</taxon>
        <taxon>Ascidiacea</taxon>
        <taxon>Phlebobranchia</taxon>
        <taxon>Cionidae</taxon>
        <taxon>Ciona</taxon>
    </lineage>
</organism>
<evidence type="ECO:0000256" key="1">
    <source>
        <dbReference type="ARBA" id="ARBA00007932"/>
    </source>
</evidence>
<reference evidence="6" key="4">
    <citation type="submission" date="2025-09" db="UniProtKB">
        <authorList>
            <consortium name="Ensembl"/>
        </authorList>
    </citation>
    <scope>IDENTIFICATION</scope>
</reference>
<dbReference type="Pfam" id="PF03024">
    <property type="entry name" value="Folate_rec"/>
    <property type="match status" value="1"/>
</dbReference>
<feature type="chain" id="PRO_5003349608" evidence="4">
    <location>
        <begin position="26"/>
        <end position="257"/>
    </location>
</feature>
<dbReference type="AlphaFoldDB" id="F7BPH5"/>
<reference evidence="7" key="1">
    <citation type="journal article" date="2002" name="Science">
        <title>The draft genome of Ciona intestinalis: insights into chordate and vertebrate origins.</title>
        <authorList>
            <person name="Dehal P."/>
            <person name="Satou Y."/>
            <person name="Campbell R.K."/>
            <person name="Chapman J."/>
            <person name="Degnan B."/>
            <person name="De Tomaso A."/>
            <person name="Davidson B."/>
            <person name="Di Gregorio A."/>
            <person name="Gelpke M."/>
            <person name="Goodstein D.M."/>
            <person name="Harafuji N."/>
            <person name="Hastings K.E."/>
            <person name="Ho I."/>
            <person name="Hotta K."/>
            <person name="Huang W."/>
            <person name="Kawashima T."/>
            <person name="Lemaire P."/>
            <person name="Martinez D."/>
            <person name="Meinertzhagen I.A."/>
            <person name="Necula S."/>
            <person name="Nonaka M."/>
            <person name="Putnam N."/>
            <person name="Rash S."/>
            <person name="Saiga H."/>
            <person name="Satake M."/>
            <person name="Terry A."/>
            <person name="Yamada L."/>
            <person name="Wang H.G."/>
            <person name="Awazu S."/>
            <person name="Azumi K."/>
            <person name="Boore J."/>
            <person name="Branno M."/>
            <person name="Chin-Bow S."/>
            <person name="DeSantis R."/>
            <person name="Doyle S."/>
            <person name="Francino P."/>
            <person name="Keys D.N."/>
            <person name="Haga S."/>
            <person name="Hayashi H."/>
            <person name="Hino K."/>
            <person name="Imai K.S."/>
            <person name="Inaba K."/>
            <person name="Kano S."/>
            <person name="Kobayashi K."/>
            <person name="Kobayashi M."/>
            <person name="Lee B.I."/>
            <person name="Makabe K.W."/>
            <person name="Manohar C."/>
            <person name="Matassi G."/>
            <person name="Medina M."/>
            <person name="Mochizuki Y."/>
            <person name="Mount S."/>
            <person name="Morishita T."/>
            <person name="Miura S."/>
            <person name="Nakayama A."/>
            <person name="Nishizaka S."/>
            <person name="Nomoto H."/>
            <person name="Ohta F."/>
            <person name="Oishi K."/>
            <person name="Rigoutsos I."/>
            <person name="Sano M."/>
            <person name="Sasaki A."/>
            <person name="Sasakura Y."/>
            <person name="Shoguchi E."/>
            <person name="Shin-i T."/>
            <person name="Spagnuolo A."/>
            <person name="Stainier D."/>
            <person name="Suzuki M.M."/>
            <person name="Tassy O."/>
            <person name="Takatori N."/>
            <person name="Tokuoka M."/>
            <person name="Yagi K."/>
            <person name="Yoshizaki F."/>
            <person name="Wada S."/>
            <person name="Zhang C."/>
            <person name="Hyatt P.D."/>
            <person name="Larimer F."/>
            <person name="Detter C."/>
            <person name="Doggett N."/>
            <person name="Glavina T."/>
            <person name="Hawkins T."/>
            <person name="Richardson P."/>
            <person name="Lucas S."/>
            <person name="Kohara Y."/>
            <person name="Levine M."/>
            <person name="Satoh N."/>
            <person name="Rokhsar D.S."/>
        </authorList>
    </citation>
    <scope>NUCLEOTIDE SEQUENCE [LARGE SCALE GENOMIC DNA]</scope>
</reference>
<evidence type="ECO:0000256" key="2">
    <source>
        <dbReference type="ARBA" id="ARBA00022729"/>
    </source>
</evidence>
<dbReference type="GO" id="GO:0038023">
    <property type="term" value="F:signaling receptor activity"/>
    <property type="evidence" value="ECO:0000318"/>
    <property type="project" value="GO_Central"/>
</dbReference>
<sequence length="257" mass="29471">KMKGFSLYLVLVVHVLFHCIFSVHGGEEILSVCLDGKHHKESPGPEAELFDTCSPWKTRSCCTNETAFLTHQDGVNGAYNFNYNHCGIMSDKCRRHFNEDSCFYECSPNMGPWIVDVESSYRNQKFEDVPLCRSECVDWWADCKDELTCKNNWSVGWNWTSGVNECPSGAECKKFSEYFTGAVDLCENIYPRDFKVPSNDSAPCMVMWFEGENPNDEVSRYYAKEKGLCCGSNKLNYVSYIFIIILATFSKFLTEIY</sequence>
<gene>
    <name evidence="6" type="primary">LOC100183675</name>
</gene>
<dbReference type="OMA" id="YNRCPAG"/>
<evidence type="ECO:0000256" key="3">
    <source>
        <dbReference type="ARBA" id="ARBA00023157"/>
    </source>
</evidence>
<comment type="similarity">
    <text evidence="1">Belongs to the folate receptor family.</text>
</comment>
<evidence type="ECO:0000313" key="6">
    <source>
        <dbReference type="Ensembl" id="ENSCINP00000022914.1"/>
    </source>
</evidence>
<evidence type="ECO:0000256" key="4">
    <source>
        <dbReference type="SAM" id="SignalP"/>
    </source>
</evidence>
<evidence type="ECO:0000259" key="5">
    <source>
        <dbReference type="Pfam" id="PF03024"/>
    </source>
</evidence>
<dbReference type="HOGENOM" id="CLU_070826_1_0_1"/>